<keyword evidence="1 3" id="KW-0193">Cuticle</keyword>
<dbReference type="PROSITE" id="PS51155">
    <property type="entry name" value="CHIT_BIND_RR_2"/>
    <property type="match status" value="1"/>
</dbReference>
<dbReference type="GO" id="GO:0042302">
    <property type="term" value="F:structural constituent of cuticle"/>
    <property type="evidence" value="ECO:0007669"/>
    <property type="project" value="UniProtKB-UniRule"/>
</dbReference>
<dbReference type="Pfam" id="PF00379">
    <property type="entry name" value="Chitin_bind_4"/>
    <property type="match status" value="1"/>
</dbReference>
<dbReference type="GO" id="GO:0031012">
    <property type="term" value="C:extracellular matrix"/>
    <property type="evidence" value="ECO:0007669"/>
    <property type="project" value="TreeGrafter"/>
</dbReference>
<dbReference type="InterPro" id="IPR000618">
    <property type="entry name" value="Insect_cuticle"/>
</dbReference>
<evidence type="ECO:0000256" key="4">
    <source>
        <dbReference type="SAM" id="SignalP"/>
    </source>
</evidence>
<dbReference type="InterPro" id="IPR031311">
    <property type="entry name" value="CHIT_BIND_RR_consensus"/>
</dbReference>
<evidence type="ECO:0000256" key="3">
    <source>
        <dbReference type="PROSITE-ProRule" id="PRU00497"/>
    </source>
</evidence>
<evidence type="ECO:0000256" key="2">
    <source>
        <dbReference type="ARBA" id="ARBA00022729"/>
    </source>
</evidence>
<gene>
    <name evidence="5" type="ORF">O3G_MSEX013932</name>
</gene>
<evidence type="ECO:0000256" key="1">
    <source>
        <dbReference type="ARBA" id="ARBA00022460"/>
    </source>
</evidence>
<dbReference type="PANTHER" id="PTHR12236:SF95">
    <property type="entry name" value="CUTICULAR PROTEIN 76BD, ISOFORM C-RELATED"/>
    <property type="match status" value="1"/>
</dbReference>
<organism evidence="5 6">
    <name type="scientific">Manduca sexta</name>
    <name type="common">Tobacco hawkmoth</name>
    <name type="synonym">Tobacco hornworm</name>
    <dbReference type="NCBI Taxonomy" id="7130"/>
    <lineage>
        <taxon>Eukaryota</taxon>
        <taxon>Metazoa</taxon>
        <taxon>Ecdysozoa</taxon>
        <taxon>Arthropoda</taxon>
        <taxon>Hexapoda</taxon>
        <taxon>Insecta</taxon>
        <taxon>Pterygota</taxon>
        <taxon>Neoptera</taxon>
        <taxon>Endopterygota</taxon>
        <taxon>Lepidoptera</taxon>
        <taxon>Glossata</taxon>
        <taxon>Ditrysia</taxon>
        <taxon>Bombycoidea</taxon>
        <taxon>Sphingidae</taxon>
        <taxon>Sphinginae</taxon>
        <taxon>Sphingini</taxon>
        <taxon>Manduca</taxon>
    </lineage>
</organism>
<dbReference type="AlphaFoldDB" id="A0A921ZUQ8"/>
<dbReference type="Proteomes" id="UP000791440">
    <property type="component" value="Unassembled WGS sequence"/>
</dbReference>
<dbReference type="InterPro" id="IPR051217">
    <property type="entry name" value="Insect_Cuticle_Struc_Prot"/>
</dbReference>
<evidence type="ECO:0000313" key="6">
    <source>
        <dbReference type="Proteomes" id="UP000791440"/>
    </source>
</evidence>
<feature type="chain" id="PRO_5037669821" description="Cuticle protein 19" evidence="4">
    <location>
        <begin position="16"/>
        <end position="108"/>
    </location>
</feature>
<name>A0A921ZUQ8_MANSE</name>
<reference evidence="5" key="1">
    <citation type="journal article" date="2016" name="Insect Biochem. Mol. Biol.">
        <title>Multifaceted biological insights from a draft genome sequence of the tobacco hornworm moth, Manduca sexta.</title>
        <authorList>
            <person name="Kanost M.R."/>
            <person name="Arrese E.L."/>
            <person name="Cao X."/>
            <person name="Chen Y.R."/>
            <person name="Chellapilla S."/>
            <person name="Goldsmith M.R."/>
            <person name="Grosse-Wilde E."/>
            <person name="Heckel D.G."/>
            <person name="Herndon N."/>
            <person name="Jiang H."/>
            <person name="Papanicolaou A."/>
            <person name="Qu J."/>
            <person name="Soulages J.L."/>
            <person name="Vogel H."/>
            <person name="Walters J."/>
            <person name="Waterhouse R.M."/>
            <person name="Ahn S.J."/>
            <person name="Almeida F.C."/>
            <person name="An C."/>
            <person name="Aqrawi P."/>
            <person name="Bretschneider A."/>
            <person name="Bryant W.B."/>
            <person name="Bucks S."/>
            <person name="Chao H."/>
            <person name="Chevignon G."/>
            <person name="Christen J.M."/>
            <person name="Clarke D.F."/>
            <person name="Dittmer N.T."/>
            <person name="Ferguson L.C.F."/>
            <person name="Garavelou S."/>
            <person name="Gordon K.H.J."/>
            <person name="Gunaratna R.T."/>
            <person name="Han Y."/>
            <person name="Hauser F."/>
            <person name="He Y."/>
            <person name="Heidel-Fischer H."/>
            <person name="Hirsh A."/>
            <person name="Hu Y."/>
            <person name="Jiang H."/>
            <person name="Kalra D."/>
            <person name="Klinner C."/>
            <person name="Konig C."/>
            <person name="Kovar C."/>
            <person name="Kroll A.R."/>
            <person name="Kuwar S.S."/>
            <person name="Lee S.L."/>
            <person name="Lehman R."/>
            <person name="Li K."/>
            <person name="Li Z."/>
            <person name="Liang H."/>
            <person name="Lovelace S."/>
            <person name="Lu Z."/>
            <person name="Mansfield J.H."/>
            <person name="McCulloch K.J."/>
            <person name="Mathew T."/>
            <person name="Morton B."/>
            <person name="Muzny D.M."/>
            <person name="Neunemann D."/>
            <person name="Ongeri F."/>
            <person name="Pauchet Y."/>
            <person name="Pu L.L."/>
            <person name="Pyrousis I."/>
            <person name="Rao X.J."/>
            <person name="Redding A."/>
            <person name="Roesel C."/>
            <person name="Sanchez-Gracia A."/>
            <person name="Schaack S."/>
            <person name="Shukla A."/>
            <person name="Tetreau G."/>
            <person name="Wang Y."/>
            <person name="Xiong G.H."/>
            <person name="Traut W."/>
            <person name="Walsh T.K."/>
            <person name="Worley K.C."/>
            <person name="Wu D."/>
            <person name="Wu W."/>
            <person name="Wu Y.Q."/>
            <person name="Zhang X."/>
            <person name="Zou Z."/>
            <person name="Zucker H."/>
            <person name="Briscoe A.D."/>
            <person name="Burmester T."/>
            <person name="Clem R.J."/>
            <person name="Feyereisen R."/>
            <person name="Grimmelikhuijzen C.J.P."/>
            <person name="Hamodrakas S.J."/>
            <person name="Hansson B.S."/>
            <person name="Huguet E."/>
            <person name="Jermiin L.S."/>
            <person name="Lan Q."/>
            <person name="Lehman H.K."/>
            <person name="Lorenzen M."/>
            <person name="Merzendorfer H."/>
            <person name="Michalopoulos I."/>
            <person name="Morton D.B."/>
            <person name="Muthukrishnan S."/>
            <person name="Oakeshott J.G."/>
            <person name="Palmer W."/>
            <person name="Park Y."/>
            <person name="Passarelli A.L."/>
            <person name="Rozas J."/>
            <person name="Schwartz L.M."/>
            <person name="Smith W."/>
            <person name="Southgate A."/>
            <person name="Vilcinskas A."/>
            <person name="Vogt R."/>
            <person name="Wang P."/>
            <person name="Werren J."/>
            <person name="Yu X.Q."/>
            <person name="Zhou J.J."/>
            <person name="Brown S.J."/>
            <person name="Scherer S.E."/>
            <person name="Richards S."/>
            <person name="Blissard G.W."/>
        </authorList>
    </citation>
    <scope>NUCLEOTIDE SEQUENCE</scope>
</reference>
<dbReference type="PANTHER" id="PTHR12236">
    <property type="entry name" value="STRUCTURAL CONTITUENT OF CUTICLE"/>
    <property type="match status" value="1"/>
</dbReference>
<dbReference type="EMBL" id="JH668995">
    <property type="protein sequence ID" value="KAG6463568.1"/>
    <property type="molecule type" value="Genomic_DNA"/>
</dbReference>
<comment type="caution">
    <text evidence="5">The sequence shown here is derived from an EMBL/GenBank/DDBJ whole genome shotgun (WGS) entry which is preliminary data.</text>
</comment>
<evidence type="ECO:0008006" key="7">
    <source>
        <dbReference type="Google" id="ProtNLM"/>
    </source>
</evidence>
<keyword evidence="2 4" id="KW-0732">Signal</keyword>
<sequence>MMIVLLAVLAVAVSGDHHHAFSSQHVHKHDGHHEVTHPKYHFEYKIEDHHTKDHHSQHEERDGDVVKGYYELKQPDGSIRHVHYHADKHSGFHADVKFSTHHEHHHHH</sequence>
<protein>
    <recommendedName>
        <fullName evidence="7">Cuticle protein 19</fullName>
    </recommendedName>
</protein>
<evidence type="ECO:0000313" key="5">
    <source>
        <dbReference type="EMBL" id="KAG6463568.1"/>
    </source>
</evidence>
<reference evidence="5" key="2">
    <citation type="submission" date="2020-12" db="EMBL/GenBank/DDBJ databases">
        <authorList>
            <person name="Kanost M."/>
        </authorList>
    </citation>
    <scope>NUCLEOTIDE SEQUENCE</scope>
</reference>
<dbReference type="PROSITE" id="PS00233">
    <property type="entry name" value="CHIT_BIND_RR_1"/>
    <property type="match status" value="1"/>
</dbReference>
<dbReference type="GO" id="GO:0005615">
    <property type="term" value="C:extracellular space"/>
    <property type="evidence" value="ECO:0007669"/>
    <property type="project" value="TreeGrafter"/>
</dbReference>
<proteinExistence type="predicted"/>
<feature type="signal peptide" evidence="4">
    <location>
        <begin position="1"/>
        <end position="15"/>
    </location>
</feature>
<keyword evidence="6" id="KW-1185">Reference proteome</keyword>
<accession>A0A921ZUQ8</accession>